<dbReference type="Pfam" id="PF01638">
    <property type="entry name" value="HxlR"/>
    <property type="match status" value="1"/>
</dbReference>
<keyword evidence="1" id="KW-0805">Transcription regulation</keyword>
<sequence length="213" mass="23514">MSDRSYGECCALAHGLDLVGDRWTLLVVRELMFGPRRFTDIQHRLEGASSSVLTDRLQHLVEAGIARRKRLPAPAASWVYELTERGDELRPVLHELARWGLRSPSRRTDLTTTPAGIALAMELLFDPDRAPGLDAELDLEVGEERFRILVRDDVMEIKPPREAPAEAVILVGPDSIRALVSPDRPHDVDGWAETGVAIKGDQATAIQLLSAIG</sequence>
<dbReference type="Proteomes" id="UP001429745">
    <property type="component" value="Unassembled WGS sequence"/>
</dbReference>
<keyword evidence="6" id="KW-1185">Reference proteome</keyword>
<organism evidence="5 6">
    <name type="scientific">Microbacterium salsuginis</name>
    <dbReference type="NCBI Taxonomy" id="2722803"/>
    <lineage>
        <taxon>Bacteria</taxon>
        <taxon>Bacillati</taxon>
        <taxon>Actinomycetota</taxon>
        <taxon>Actinomycetes</taxon>
        <taxon>Micrococcales</taxon>
        <taxon>Microbacteriaceae</taxon>
        <taxon>Microbacterium</taxon>
    </lineage>
</organism>
<evidence type="ECO:0000256" key="2">
    <source>
        <dbReference type="ARBA" id="ARBA00023125"/>
    </source>
</evidence>
<accession>A0ABX1KG78</accession>
<dbReference type="InterPro" id="IPR036388">
    <property type="entry name" value="WH-like_DNA-bd_sf"/>
</dbReference>
<name>A0ABX1KG78_9MICO</name>
<evidence type="ECO:0000259" key="4">
    <source>
        <dbReference type="PROSITE" id="PS51118"/>
    </source>
</evidence>
<evidence type="ECO:0000256" key="3">
    <source>
        <dbReference type="ARBA" id="ARBA00023163"/>
    </source>
</evidence>
<protein>
    <submittedName>
        <fullName evidence="5">Helix-turn-helix transcriptional regulator</fullName>
    </submittedName>
</protein>
<dbReference type="PANTHER" id="PTHR33204">
    <property type="entry name" value="TRANSCRIPTIONAL REGULATOR, MARR FAMILY"/>
    <property type="match status" value="1"/>
</dbReference>
<dbReference type="InterPro" id="IPR002577">
    <property type="entry name" value="HTH_HxlR"/>
</dbReference>
<evidence type="ECO:0000256" key="1">
    <source>
        <dbReference type="ARBA" id="ARBA00023015"/>
    </source>
</evidence>
<dbReference type="PANTHER" id="PTHR33204:SF18">
    <property type="entry name" value="TRANSCRIPTIONAL REGULATORY PROTEIN"/>
    <property type="match status" value="1"/>
</dbReference>
<reference evidence="5 6" key="1">
    <citation type="submission" date="2020-04" db="EMBL/GenBank/DDBJ databases">
        <title>CFH 90308 Microbacterium sp.</title>
        <authorList>
            <person name="Nie G."/>
            <person name="Ming H."/>
            <person name="Xia T."/>
        </authorList>
    </citation>
    <scope>NUCLEOTIDE SEQUENCE [LARGE SCALE GENOMIC DNA]</scope>
    <source>
        <strain evidence="5 6">CFH 90308</strain>
    </source>
</reference>
<dbReference type="PROSITE" id="PS51118">
    <property type="entry name" value="HTH_HXLR"/>
    <property type="match status" value="1"/>
</dbReference>
<comment type="caution">
    <text evidence="5">The sequence shown here is derived from an EMBL/GenBank/DDBJ whole genome shotgun (WGS) entry which is preliminary data.</text>
</comment>
<evidence type="ECO:0000313" key="6">
    <source>
        <dbReference type="Proteomes" id="UP001429745"/>
    </source>
</evidence>
<keyword evidence="3" id="KW-0804">Transcription</keyword>
<keyword evidence="2" id="KW-0238">DNA-binding</keyword>
<dbReference type="RefSeq" id="WP_168913541.1">
    <property type="nucleotide sequence ID" value="NZ_JABACI010000004.1"/>
</dbReference>
<dbReference type="SUPFAM" id="SSF46785">
    <property type="entry name" value="Winged helix' DNA-binding domain"/>
    <property type="match status" value="1"/>
</dbReference>
<evidence type="ECO:0000313" key="5">
    <source>
        <dbReference type="EMBL" id="NLP85104.1"/>
    </source>
</evidence>
<feature type="domain" description="HTH hxlR-type" evidence="4">
    <location>
        <begin position="10"/>
        <end position="108"/>
    </location>
</feature>
<dbReference type="InterPro" id="IPR036390">
    <property type="entry name" value="WH_DNA-bd_sf"/>
</dbReference>
<dbReference type="EMBL" id="JABACI010000004">
    <property type="protein sequence ID" value="NLP85104.1"/>
    <property type="molecule type" value="Genomic_DNA"/>
</dbReference>
<proteinExistence type="predicted"/>
<gene>
    <name evidence="5" type="ORF">HF576_14725</name>
</gene>
<dbReference type="Gene3D" id="1.10.10.10">
    <property type="entry name" value="Winged helix-like DNA-binding domain superfamily/Winged helix DNA-binding domain"/>
    <property type="match status" value="1"/>
</dbReference>